<dbReference type="InterPro" id="IPR000961">
    <property type="entry name" value="AGC-kinase_C"/>
</dbReference>
<dbReference type="InterPro" id="IPR018488">
    <property type="entry name" value="cNMP-bd_CS"/>
</dbReference>
<evidence type="ECO:0000256" key="17">
    <source>
        <dbReference type="SAM" id="SignalP"/>
    </source>
</evidence>
<keyword evidence="4 12" id="KW-0140">cGMP</keyword>
<evidence type="ECO:0000256" key="13">
    <source>
        <dbReference type="PIRSR" id="PIRSR000559-1"/>
    </source>
</evidence>
<keyword evidence="17" id="KW-0732">Signal</keyword>
<evidence type="ECO:0000256" key="5">
    <source>
        <dbReference type="ARBA" id="ARBA00022679"/>
    </source>
</evidence>
<feature type="domain" description="Cyclic nucleotide-binding" evidence="19">
    <location>
        <begin position="270"/>
        <end position="388"/>
    </location>
</feature>
<dbReference type="GO" id="GO:0030553">
    <property type="term" value="F:cGMP binding"/>
    <property type="evidence" value="ECO:0007669"/>
    <property type="project" value="UniProtKB-KW"/>
</dbReference>
<evidence type="ECO:0000256" key="10">
    <source>
        <dbReference type="ARBA" id="ARBA00047298"/>
    </source>
</evidence>
<dbReference type="Gene3D" id="2.60.120.10">
    <property type="entry name" value="Jelly Rolls"/>
    <property type="match status" value="2"/>
</dbReference>
<dbReference type="PROSITE" id="PS51285">
    <property type="entry name" value="AGC_KINASE_CTER"/>
    <property type="match status" value="1"/>
</dbReference>
<dbReference type="InterPro" id="IPR011009">
    <property type="entry name" value="Kinase-like_dom_sf"/>
</dbReference>
<evidence type="ECO:0000259" key="19">
    <source>
        <dbReference type="PROSITE" id="PS50042"/>
    </source>
</evidence>
<evidence type="ECO:0000256" key="16">
    <source>
        <dbReference type="SAM" id="MobiDB-lite"/>
    </source>
</evidence>
<keyword evidence="22" id="KW-1185">Reference proteome</keyword>
<evidence type="ECO:0000256" key="12">
    <source>
        <dbReference type="PIRNR" id="PIRNR000559"/>
    </source>
</evidence>
<keyword evidence="6 12" id="KW-0547">Nucleotide-binding</keyword>
<evidence type="ECO:0000256" key="4">
    <source>
        <dbReference type="ARBA" id="ARBA00022535"/>
    </source>
</evidence>
<feature type="region of interest" description="Disordered" evidence="16">
    <location>
        <begin position="690"/>
        <end position="714"/>
    </location>
</feature>
<dbReference type="PANTHER" id="PTHR24353:SF68">
    <property type="match status" value="1"/>
</dbReference>
<evidence type="ECO:0000256" key="1">
    <source>
        <dbReference type="ARBA" id="ARBA00006352"/>
    </source>
</evidence>
<dbReference type="Pfam" id="PF00027">
    <property type="entry name" value="cNMP_binding"/>
    <property type="match status" value="2"/>
</dbReference>
<keyword evidence="5 12" id="KW-0808">Transferase</keyword>
<dbReference type="GeneTree" id="ENSGT00940000176487"/>
<evidence type="ECO:0000256" key="2">
    <source>
        <dbReference type="ARBA" id="ARBA00012428"/>
    </source>
</evidence>
<organism evidence="21 22">
    <name type="scientific">Cyprinus carpio carpio</name>
    <dbReference type="NCBI Taxonomy" id="630221"/>
    <lineage>
        <taxon>Eukaryota</taxon>
        <taxon>Metazoa</taxon>
        <taxon>Chordata</taxon>
        <taxon>Craniata</taxon>
        <taxon>Vertebrata</taxon>
        <taxon>Euteleostomi</taxon>
        <taxon>Actinopterygii</taxon>
        <taxon>Neopterygii</taxon>
        <taxon>Teleostei</taxon>
        <taxon>Ostariophysi</taxon>
        <taxon>Cypriniformes</taxon>
        <taxon>Cyprinidae</taxon>
        <taxon>Cyprininae</taxon>
        <taxon>Cyprinus</taxon>
    </lineage>
</organism>
<evidence type="ECO:0000256" key="11">
    <source>
        <dbReference type="ARBA" id="ARBA00047462"/>
    </source>
</evidence>
<dbReference type="SMART" id="SM00100">
    <property type="entry name" value="cNMP"/>
    <property type="match status" value="2"/>
</dbReference>
<dbReference type="Pfam" id="PF00069">
    <property type="entry name" value="Pkinase"/>
    <property type="match status" value="1"/>
</dbReference>
<evidence type="ECO:0000256" key="6">
    <source>
        <dbReference type="ARBA" id="ARBA00022741"/>
    </source>
</evidence>
<keyword evidence="3 12" id="KW-0723">Serine/threonine-protein kinase</keyword>
<comment type="similarity">
    <text evidence="1 12">Belongs to the protein kinase superfamily. AGC Ser/Thr protein kinase family. cGMP subfamily.</text>
</comment>
<dbReference type="InterPro" id="IPR002374">
    <property type="entry name" value="cGMP_dep_kinase"/>
</dbReference>
<feature type="chain" id="PRO_5039919823" description="cGMP-dependent protein kinase" evidence="17">
    <location>
        <begin position="20"/>
        <end position="714"/>
    </location>
</feature>
<sequence>MIQTLTLWVSSVFLKLGSSIIPEGKSLSVCLPCPYYSGLMGTLRDLQFALQLKIEELRQRDALIDELELELDAKDDLIRRLQGELDRMRLSAPGASADGQQRASSLRVRRKALLTEPVTLEPKLVLQNPPISHSKSQESQRLIESALAENEFMKYLDRDQIRCLVDSAYPITLKQGVSVVQEGDNGTQAYIVEEGKLEASRASQRPHIIEPGMMFEELALIHNHTCSTTVTALVNSRLWVMEGQVFQRIMQRNGLAAITQSLHILRSVALLCVFPEDVLVKVSDSLEESHYSDGDYIIQNGNPGDKLYILSQGQVKVLEKHSAGEESMIVSVLTRGDCFGERGDDVRSMSALASGDVTCLVIDREVFKKVTGGLDDARKNPSNKARSKADEDGSAFGETSLSSFQVLCNLGEGQYGHTQLVHLKSDSNCKFALKTIRKQVIQSPGQRERILAEKHILMDLQSLFIVRLHCTYKDAQCLYMLMEACEGGDLWNLLRERGSLEEDAVCFYAACVLEALSVLHAKDIVHRDLKPENVLLDQRGYAKLTGFGCAKKLGSLHRAWSFCGSVGYQPPEVILHQGHSLSADLWALGMLLYELLNGSPLFPGSERLKVYTASLKGIDELEFPKPISRTAAHLIKSLCRLNPSERLGQRNGVKDICKHMWFEGFDWEGLQKGTLTPPVIPNVPCVSDHGGSELLPETHTEAAPLDDSGWDVDF</sequence>
<accession>A0A9J7YJI5</accession>
<comment type="catalytic activity">
    <reaction evidence="11">
        <text>L-seryl-[protein] + ATP = O-phospho-L-seryl-[protein] + ADP + H(+)</text>
        <dbReference type="Rhea" id="RHEA:17989"/>
        <dbReference type="Rhea" id="RHEA-COMP:9863"/>
        <dbReference type="Rhea" id="RHEA-COMP:11604"/>
        <dbReference type="ChEBI" id="CHEBI:15378"/>
        <dbReference type="ChEBI" id="CHEBI:29999"/>
        <dbReference type="ChEBI" id="CHEBI:30616"/>
        <dbReference type="ChEBI" id="CHEBI:83421"/>
        <dbReference type="ChEBI" id="CHEBI:456216"/>
        <dbReference type="EC" id="2.7.11.12"/>
    </reaction>
</comment>
<dbReference type="PANTHER" id="PTHR24353">
    <property type="entry name" value="CYCLIC NUCLEOTIDE-DEPENDENT PROTEIN KINASE"/>
    <property type="match status" value="1"/>
</dbReference>
<evidence type="ECO:0000256" key="14">
    <source>
        <dbReference type="PIRSR" id="PIRSR000559-2"/>
    </source>
</evidence>
<feature type="domain" description="Protein kinase" evidence="18">
    <location>
        <begin position="404"/>
        <end position="662"/>
    </location>
</feature>
<dbReference type="OMA" id="GCFVFQE"/>
<evidence type="ECO:0000256" key="7">
    <source>
        <dbReference type="ARBA" id="ARBA00022777"/>
    </source>
</evidence>
<dbReference type="InterPro" id="IPR018490">
    <property type="entry name" value="cNMP-bd_dom_sf"/>
</dbReference>
<evidence type="ECO:0000313" key="21">
    <source>
        <dbReference type="Ensembl" id="ENSCCRP00000119471.1"/>
    </source>
</evidence>
<name>A0A9J7YJI5_CYPCA</name>
<comment type="catalytic activity">
    <reaction evidence="10 12">
        <text>L-threonyl-[protein] + ATP = O-phospho-L-threonyl-[protein] + ADP + H(+)</text>
        <dbReference type="Rhea" id="RHEA:46608"/>
        <dbReference type="Rhea" id="RHEA-COMP:11060"/>
        <dbReference type="Rhea" id="RHEA-COMP:11605"/>
        <dbReference type="ChEBI" id="CHEBI:15378"/>
        <dbReference type="ChEBI" id="CHEBI:30013"/>
        <dbReference type="ChEBI" id="CHEBI:30616"/>
        <dbReference type="ChEBI" id="CHEBI:61977"/>
        <dbReference type="ChEBI" id="CHEBI:456216"/>
        <dbReference type="EC" id="2.7.11.12"/>
    </reaction>
</comment>
<reference evidence="21" key="2">
    <citation type="submission" date="2025-09" db="UniProtKB">
        <authorList>
            <consortium name="Ensembl"/>
        </authorList>
    </citation>
    <scope>IDENTIFICATION</scope>
</reference>
<proteinExistence type="inferred from homology"/>
<feature type="domain" description="AGC-kinase C-terminal" evidence="20">
    <location>
        <begin position="663"/>
        <end position="714"/>
    </location>
</feature>
<feature type="domain" description="Cyclic nucleotide-binding" evidence="19">
    <location>
        <begin position="152"/>
        <end position="267"/>
    </location>
</feature>
<dbReference type="AlphaFoldDB" id="A0A9J7YJI5"/>
<feature type="active site" description="Proton acceptor" evidence="13">
    <location>
        <position position="528"/>
    </location>
</feature>
<evidence type="ECO:0000259" key="20">
    <source>
        <dbReference type="PROSITE" id="PS51285"/>
    </source>
</evidence>
<dbReference type="SMART" id="SM00220">
    <property type="entry name" value="S_TKc"/>
    <property type="match status" value="1"/>
</dbReference>
<dbReference type="PROSITE" id="PS00888">
    <property type="entry name" value="CNMP_BINDING_1"/>
    <property type="match status" value="1"/>
</dbReference>
<reference evidence="21" key="1">
    <citation type="submission" date="2025-08" db="UniProtKB">
        <authorList>
            <consortium name="Ensembl"/>
        </authorList>
    </citation>
    <scope>IDENTIFICATION</scope>
</reference>
<dbReference type="InterPro" id="IPR000719">
    <property type="entry name" value="Prot_kinase_dom"/>
</dbReference>
<feature type="signal peptide" evidence="17">
    <location>
        <begin position="1"/>
        <end position="19"/>
    </location>
</feature>
<dbReference type="Gene3D" id="1.20.5.170">
    <property type="match status" value="1"/>
</dbReference>
<dbReference type="GO" id="GO:0005524">
    <property type="term" value="F:ATP binding"/>
    <property type="evidence" value="ECO:0007669"/>
    <property type="project" value="UniProtKB-UniRule"/>
</dbReference>
<keyword evidence="8 12" id="KW-0067">ATP-binding</keyword>
<protein>
    <recommendedName>
        <fullName evidence="2 12">cGMP-dependent protein kinase</fullName>
        <ecNumber evidence="2 12">2.7.11.12</ecNumber>
    </recommendedName>
</protein>
<dbReference type="InterPro" id="IPR000595">
    <property type="entry name" value="cNMP-bd_dom"/>
</dbReference>
<evidence type="ECO:0000313" key="22">
    <source>
        <dbReference type="Proteomes" id="UP001108240"/>
    </source>
</evidence>
<dbReference type="PROSITE" id="PS00108">
    <property type="entry name" value="PROTEIN_KINASE_ST"/>
    <property type="match status" value="1"/>
</dbReference>
<keyword evidence="9 12" id="KW-0142">cGMP-binding</keyword>
<dbReference type="PROSITE" id="PS00107">
    <property type="entry name" value="PROTEIN_KINASE_ATP"/>
    <property type="match status" value="1"/>
</dbReference>
<dbReference type="PRINTS" id="PR00104">
    <property type="entry name" value="CGMPKINASE"/>
</dbReference>
<dbReference type="Proteomes" id="UP001108240">
    <property type="component" value="Unplaced"/>
</dbReference>
<feature type="binding site" evidence="15">
    <location>
        <position position="438"/>
    </location>
    <ligand>
        <name>ATP</name>
        <dbReference type="ChEBI" id="CHEBI:30616"/>
    </ligand>
</feature>
<dbReference type="CDD" id="cd00038">
    <property type="entry name" value="CAP_ED"/>
    <property type="match status" value="2"/>
</dbReference>
<dbReference type="PROSITE" id="PS50011">
    <property type="entry name" value="PROTEIN_KINASE_DOM"/>
    <property type="match status" value="1"/>
</dbReference>
<evidence type="ECO:0000256" key="9">
    <source>
        <dbReference type="ARBA" id="ARBA00022992"/>
    </source>
</evidence>
<dbReference type="InterPro" id="IPR017441">
    <property type="entry name" value="Protein_kinase_ATP_BS"/>
</dbReference>
<feature type="binding site" evidence="14">
    <location>
        <position position="434"/>
    </location>
    <ligand>
        <name>ATP</name>
        <dbReference type="ChEBI" id="CHEBI:30616"/>
    </ligand>
</feature>
<dbReference type="CDD" id="cd12086">
    <property type="entry name" value="DD_cGKI-beta"/>
    <property type="match status" value="1"/>
</dbReference>
<dbReference type="PIRSF" id="PIRSF000559">
    <property type="entry name" value="cGMP-dep_kinase"/>
    <property type="match status" value="1"/>
</dbReference>
<evidence type="ECO:0000256" key="15">
    <source>
        <dbReference type="PROSITE-ProRule" id="PRU10141"/>
    </source>
</evidence>
<dbReference type="InterPro" id="IPR008271">
    <property type="entry name" value="Ser/Thr_kinase_AS"/>
</dbReference>
<evidence type="ECO:0000256" key="8">
    <source>
        <dbReference type="ARBA" id="ARBA00022840"/>
    </source>
</evidence>
<dbReference type="Ensembl" id="ENSCCRT00000154877.1">
    <property type="protein sequence ID" value="ENSCCRP00000119471.1"/>
    <property type="gene ID" value="ENSCCRG00000081523.1"/>
</dbReference>
<dbReference type="SUPFAM" id="SSF51206">
    <property type="entry name" value="cAMP-binding domain-like"/>
    <property type="match status" value="2"/>
</dbReference>
<keyword evidence="7 12" id="KW-0418">Kinase</keyword>
<dbReference type="InterPro" id="IPR014710">
    <property type="entry name" value="RmlC-like_jellyroll"/>
</dbReference>
<dbReference type="EC" id="2.7.11.12" evidence="2 12"/>
<dbReference type="Gene3D" id="3.30.200.20">
    <property type="entry name" value="Phosphorylase Kinase, domain 1"/>
    <property type="match status" value="1"/>
</dbReference>
<dbReference type="Gene3D" id="1.10.510.10">
    <property type="entry name" value="Transferase(Phosphotransferase) domain 1"/>
    <property type="match status" value="1"/>
</dbReference>
<dbReference type="SUPFAM" id="SSF56112">
    <property type="entry name" value="Protein kinase-like (PK-like)"/>
    <property type="match status" value="1"/>
</dbReference>
<evidence type="ECO:0000256" key="3">
    <source>
        <dbReference type="ARBA" id="ARBA00022527"/>
    </source>
</evidence>
<evidence type="ECO:0000259" key="18">
    <source>
        <dbReference type="PROSITE" id="PS50011"/>
    </source>
</evidence>
<dbReference type="PROSITE" id="PS50042">
    <property type="entry name" value="CNMP_BINDING_3"/>
    <property type="match status" value="2"/>
</dbReference>
<dbReference type="GO" id="GO:0004692">
    <property type="term" value="F:cGMP-dependent protein kinase activity"/>
    <property type="evidence" value="ECO:0007669"/>
    <property type="project" value="UniProtKB-EC"/>
</dbReference>